<dbReference type="EMBL" id="ADLK01000029">
    <property type="protein sequence ID" value="KMW16817.1"/>
    <property type="molecule type" value="Genomic_DNA"/>
</dbReference>
<comment type="caution">
    <text evidence="2">The sequence shown here is derived from an EMBL/GenBank/DDBJ whole genome shotgun (WGS) entry which is preliminary data.</text>
</comment>
<evidence type="ECO:0000256" key="1">
    <source>
        <dbReference type="PROSITE-ProRule" id="PRU00339"/>
    </source>
</evidence>
<protein>
    <submittedName>
        <fullName evidence="2">Uncharacterized protein</fullName>
    </submittedName>
</protein>
<dbReference type="PATRIC" id="fig|742734.4.peg.4626"/>
<dbReference type="RefSeq" id="WP_007864030.1">
    <property type="nucleotide sequence ID" value="NZ_KQ235881.1"/>
</dbReference>
<dbReference type="SUPFAM" id="SSF48452">
    <property type="entry name" value="TPR-like"/>
    <property type="match status" value="1"/>
</dbReference>
<proteinExistence type="predicted"/>
<dbReference type="Proteomes" id="UP000037392">
    <property type="component" value="Unassembled WGS sequence"/>
</dbReference>
<dbReference type="InterPro" id="IPR011990">
    <property type="entry name" value="TPR-like_helical_dom_sf"/>
</dbReference>
<name>A0A0J9BUY9_9FIRM</name>
<gene>
    <name evidence="2" type="ORF">HMPREF9470_04317</name>
</gene>
<organism evidence="2 3">
    <name type="scientific">[Clostridium] citroniae WAL-19142</name>
    <dbReference type="NCBI Taxonomy" id="742734"/>
    <lineage>
        <taxon>Bacteria</taxon>
        <taxon>Bacillati</taxon>
        <taxon>Bacillota</taxon>
        <taxon>Clostridia</taxon>
        <taxon>Lachnospirales</taxon>
        <taxon>Lachnospiraceae</taxon>
        <taxon>Enterocloster</taxon>
    </lineage>
</organism>
<dbReference type="PROSITE" id="PS50005">
    <property type="entry name" value="TPR"/>
    <property type="match status" value="1"/>
</dbReference>
<feature type="repeat" description="TPR" evidence="1">
    <location>
        <begin position="153"/>
        <end position="186"/>
    </location>
</feature>
<dbReference type="Gene3D" id="1.25.40.10">
    <property type="entry name" value="Tetratricopeptide repeat domain"/>
    <property type="match status" value="1"/>
</dbReference>
<accession>A0A0J9BUY9</accession>
<dbReference type="InterPro" id="IPR019734">
    <property type="entry name" value="TPR_rpt"/>
</dbReference>
<sequence length="270" mass="32080">MSLILCRHEPVEHPYYIDVLGIHIHSSQELCYVIYNHPILVMDDFMDELLIEFIRRELDMDYLAGRMEKLIETGSRSEDVLMLFLSECDYYSDKEIQKFKQTVAALRALHPAEYEKERADYMFRARQYGKAAQRYTKVLEYPKDKKVDDLFLARVYNNLGASYAMMFQFRRALASYDKAYGLGKDLDVLKRIYFLSVFSPELDVKERYQSIFTEELRSRWKKEMDAASLDAGQDEEVRALRALFKKDPIKRINGAAQMVQRWKQEYRMMV</sequence>
<evidence type="ECO:0000313" key="2">
    <source>
        <dbReference type="EMBL" id="KMW16817.1"/>
    </source>
</evidence>
<reference evidence="2 3" key="1">
    <citation type="submission" date="2011-04" db="EMBL/GenBank/DDBJ databases">
        <title>The Genome Sequence of Clostridium citroniae WAL-19142.</title>
        <authorList>
            <consortium name="The Broad Institute Genome Sequencing Platform"/>
            <person name="Earl A."/>
            <person name="Ward D."/>
            <person name="Feldgarden M."/>
            <person name="Gevers D."/>
            <person name="Warren Y.A."/>
            <person name="Tyrrell K.L."/>
            <person name="Citron D.M."/>
            <person name="Goldstein E.J."/>
            <person name="Daigneault M."/>
            <person name="Allen-Vercoe E."/>
            <person name="Young S.K."/>
            <person name="Zeng Q."/>
            <person name="Gargeya S."/>
            <person name="Fitzgerald M."/>
            <person name="Haas B."/>
            <person name="Abouelleil A."/>
            <person name="Alvarado L."/>
            <person name="Arachchi H.M."/>
            <person name="Berlin A."/>
            <person name="Brown A."/>
            <person name="Chapman S.B."/>
            <person name="Chen Z."/>
            <person name="Dunbar C."/>
            <person name="Freedman E."/>
            <person name="Gearin G."/>
            <person name="Gellesch M."/>
            <person name="Goldberg J."/>
            <person name="Griggs A."/>
            <person name="Gujja S."/>
            <person name="Heilman E.R."/>
            <person name="Heiman D."/>
            <person name="Howarth C."/>
            <person name="Larson L."/>
            <person name="Lui A."/>
            <person name="MacDonald P.J."/>
            <person name="Mehta T."/>
            <person name="Montmayeur A."/>
            <person name="Murphy C."/>
            <person name="Neiman D."/>
            <person name="Pearson M."/>
            <person name="Priest M."/>
            <person name="Roberts A."/>
            <person name="Saif S."/>
            <person name="Shea T."/>
            <person name="Shenoy N."/>
            <person name="Sisk P."/>
            <person name="Stolte C."/>
            <person name="Sykes S."/>
            <person name="White J."/>
            <person name="Yandava C."/>
            <person name="Wortman J."/>
            <person name="Nusbaum C."/>
            <person name="Birren B."/>
        </authorList>
    </citation>
    <scope>NUCLEOTIDE SEQUENCE [LARGE SCALE GENOMIC DNA]</scope>
    <source>
        <strain evidence="2 3">WAL-19142</strain>
    </source>
</reference>
<evidence type="ECO:0000313" key="3">
    <source>
        <dbReference type="Proteomes" id="UP000037392"/>
    </source>
</evidence>
<keyword evidence="1" id="KW-0802">TPR repeat</keyword>
<dbReference type="OrthoDB" id="1895216at2"/>
<dbReference type="AlphaFoldDB" id="A0A0J9BUY9"/>
<dbReference type="GeneID" id="93161317"/>